<dbReference type="EMBL" id="MVBM01000001">
    <property type="protein sequence ID" value="OOK81749.1"/>
    <property type="molecule type" value="Genomic_DNA"/>
</dbReference>
<gene>
    <name evidence="3" type="ORF">BZL29_0919</name>
    <name evidence="2" type="ORF">BZL30_0987</name>
</gene>
<evidence type="ECO:0000313" key="2">
    <source>
        <dbReference type="EMBL" id="OOK81749.1"/>
    </source>
</evidence>
<evidence type="ECO:0000313" key="4">
    <source>
        <dbReference type="Proteomes" id="UP000188532"/>
    </source>
</evidence>
<evidence type="ECO:0000313" key="3">
    <source>
        <dbReference type="EMBL" id="OOK84615.1"/>
    </source>
</evidence>
<dbReference type="EMBL" id="MVBN01000001">
    <property type="protein sequence ID" value="OOK84615.1"/>
    <property type="molecule type" value="Genomic_DNA"/>
</dbReference>
<sequence>MVNQPGNDFDDESSTLDLFGRPRRTGPLGTGGNVPVAPNAGILNRNTASSPTEGVELQRFTVTNPDKSVSVSALLDGRIDRVTVSRRAARMTESGLSDEIMTLAQVAMQKARSALYLRILHSVGEMGRGDKDYDDMLHRLKTSLNLPTPEEAAAAEADLVANRYPRQWMTGTASSAVGTDSWT</sequence>
<dbReference type="GeneID" id="42539978"/>
<evidence type="ECO:0000313" key="5">
    <source>
        <dbReference type="Proteomes" id="UP000189229"/>
    </source>
</evidence>
<protein>
    <submittedName>
        <fullName evidence="2">ESX-1 secretion-associated protein EspD</fullName>
    </submittedName>
</protein>
<dbReference type="AlphaFoldDB" id="A0A1V3XRE0"/>
<dbReference type="Proteomes" id="UP000189229">
    <property type="component" value="Unassembled WGS sequence"/>
</dbReference>
<accession>A0A1V3XRE0</accession>
<organism evidence="2 5">
    <name type="scientific">Mycobacterium kansasii</name>
    <dbReference type="NCBI Taxonomy" id="1768"/>
    <lineage>
        <taxon>Bacteria</taxon>
        <taxon>Bacillati</taxon>
        <taxon>Actinomycetota</taxon>
        <taxon>Actinomycetes</taxon>
        <taxon>Mycobacteriales</taxon>
        <taxon>Mycobacteriaceae</taxon>
        <taxon>Mycobacterium</taxon>
    </lineage>
</organism>
<dbReference type="STRING" id="1768.B1T50_23095"/>
<reference evidence="4 5" key="1">
    <citation type="submission" date="2017-02" db="EMBL/GenBank/DDBJ databases">
        <title>Complete genome sequences of Mycobacterium kansasii strains isolated from rhesus macaques.</title>
        <authorList>
            <person name="Panda A."/>
            <person name="Nagaraj S."/>
            <person name="Zhao X."/>
            <person name="Tettelin H."/>
            <person name="Detolla L.J."/>
        </authorList>
    </citation>
    <scope>NUCLEOTIDE SEQUENCE [LARGE SCALE GENOMIC DNA]</scope>
    <source>
        <strain evidence="3 4">11-3469</strain>
        <strain evidence="2 5">11-3813</strain>
    </source>
</reference>
<proteinExistence type="predicted"/>
<comment type="caution">
    <text evidence="2">The sequence shown here is derived from an EMBL/GenBank/DDBJ whole genome shotgun (WGS) entry which is preliminary data.</text>
</comment>
<name>A0A1V3XRE0_MYCKA</name>
<dbReference type="Proteomes" id="UP000188532">
    <property type="component" value="Unassembled WGS sequence"/>
</dbReference>
<feature type="region of interest" description="Disordered" evidence="1">
    <location>
        <begin position="1"/>
        <end position="41"/>
    </location>
</feature>
<evidence type="ECO:0000256" key="1">
    <source>
        <dbReference type="SAM" id="MobiDB-lite"/>
    </source>
</evidence>
<dbReference type="RefSeq" id="WP_023372084.1">
    <property type="nucleotide sequence ID" value="NZ_BLYZ01000001.1"/>
</dbReference>